<comment type="subcellular location">
    <subcellularLocation>
        <location evidence="1">Cell membrane</location>
        <topology evidence="1">Multi-pass membrane protein</topology>
    </subcellularLocation>
</comment>
<dbReference type="Proteomes" id="UP001150904">
    <property type="component" value="Unassembled WGS sequence"/>
</dbReference>
<evidence type="ECO:0000256" key="1">
    <source>
        <dbReference type="ARBA" id="ARBA00004651"/>
    </source>
</evidence>
<dbReference type="EMBL" id="JAPQKR010000012">
    <property type="protein sequence ID" value="KAJ5204496.1"/>
    <property type="molecule type" value="Genomic_DNA"/>
</dbReference>
<dbReference type="PANTHER" id="PTHR46494">
    <property type="entry name" value="CORA FAMILY METAL ION TRANSPORTER (EUROFUNG)"/>
    <property type="match status" value="1"/>
</dbReference>
<dbReference type="InterPro" id="IPR045861">
    <property type="entry name" value="CorA_cytoplasmic_dom"/>
</dbReference>
<dbReference type="GO" id="GO:0015095">
    <property type="term" value="F:magnesium ion transmembrane transporter activity"/>
    <property type="evidence" value="ECO:0007669"/>
    <property type="project" value="TreeGrafter"/>
</dbReference>
<dbReference type="GeneID" id="83179738"/>
<feature type="transmembrane region" description="Helical" evidence="2">
    <location>
        <begin position="508"/>
        <end position="527"/>
    </location>
</feature>
<reference evidence="3" key="1">
    <citation type="submission" date="2022-12" db="EMBL/GenBank/DDBJ databases">
        <authorList>
            <person name="Petersen C."/>
        </authorList>
    </citation>
    <scope>NUCLEOTIDE SEQUENCE</scope>
    <source>
        <strain evidence="3">IBT 15544</strain>
    </source>
</reference>
<evidence type="ECO:0008006" key="5">
    <source>
        <dbReference type="Google" id="ProtNLM"/>
    </source>
</evidence>
<dbReference type="PANTHER" id="PTHR46494:SF1">
    <property type="entry name" value="CORA FAMILY METAL ION TRANSPORTER (EUROFUNG)"/>
    <property type="match status" value="1"/>
</dbReference>
<proteinExistence type="predicted"/>
<gene>
    <name evidence="3" type="ORF">N7498_005375</name>
</gene>
<dbReference type="SUPFAM" id="SSF143865">
    <property type="entry name" value="CorA soluble domain-like"/>
    <property type="match status" value="1"/>
</dbReference>
<feature type="transmembrane region" description="Helical" evidence="2">
    <location>
        <begin position="542"/>
        <end position="564"/>
    </location>
</feature>
<keyword evidence="2" id="KW-1133">Transmembrane helix</keyword>
<evidence type="ECO:0000256" key="2">
    <source>
        <dbReference type="SAM" id="Phobius"/>
    </source>
</evidence>
<comment type="caution">
    <text evidence="3">The sequence shown here is derived from an EMBL/GenBank/DDBJ whole genome shotgun (WGS) entry which is preliminary data.</text>
</comment>
<dbReference type="GO" id="GO:0015087">
    <property type="term" value="F:cobalt ion transmembrane transporter activity"/>
    <property type="evidence" value="ECO:0007669"/>
    <property type="project" value="TreeGrafter"/>
</dbReference>
<dbReference type="AlphaFoldDB" id="A0A9W9MND9"/>
<reference evidence="3" key="2">
    <citation type="journal article" date="2023" name="IMA Fungus">
        <title>Comparative genomic study of the Penicillium genus elucidates a diverse pangenome and 15 lateral gene transfer events.</title>
        <authorList>
            <person name="Petersen C."/>
            <person name="Sorensen T."/>
            <person name="Nielsen M.R."/>
            <person name="Sondergaard T.E."/>
            <person name="Sorensen J.L."/>
            <person name="Fitzpatrick D.A."/>
            <person name="Frisvad J.C."/>
            <person name="Nielsen K.L."/>
        </authorList>
    </citation>
    <scope>NUCLEOTIDE SEQUENCE</scope>
    <source>
        <strain evidence="3">IBT 15544</strain>
    </source>
</reference>
<dbReference type="GO" id="GO:0050897">
    <property type="term" value="F:cobalt ion binding"/>
    <property type="evidence" value="ECO:0007669"/>
    <property type="project" value="TreeGrafter"/>
</dbReference>
<accession>A0A9W9MND9</accession>
<dbReference type="RefSeq" id="XP_058308975.1">
    <property type="nucleotide sequence ID" value="XM_058452437.1"/>
</dbReference>
<sequence length="601" mass="68585">MVDATYFRDLLSPQDYYASLDGDRDSGRLLKDKFHDIDDKTHFKPYMKRLSDPLTTNFVLDFGNEDAFCATDLDKDEFKLLLSKPRAKCFGTRWINIWAPEQQKASIKALTTHYGVSERLQGMMCTDPVIPRQQPAVLPNKRHSRSHEFDSTIDHELDDVENAIALKTLPEQDAMHDSPSFKHLTFAHVTNQIWHFSSVDHGPRYTCIGYNTLFVVPDVPRKEMDNGEDLPEGKRIWNWLILTDDGTIISIQENPLPMQQGPLSTSQGKILDVVRRNTKFIFSGVSKQHLNASENDSLVTIRVRHFSDSGPEEANIKQEDGPSLLFYYIFDDWVSSYGLIAKREHKYGVALERLRASMLHRPVVDLINELHWLGRRLAVLKRLYQSYELIIRRLLQRHRMLRDEARSHQPASLLLGATFGEREFADVRKDSLMSSGSIPGTTDKPVGVILCSAAAARFERLADRIVLYCLSEIESCLTEKESLTFLNFNLIALKDSQAVEKLTRITILLAKATILFLPVSLMTAYFSTELQGFQGGYTMVEYWASFAVIFVVSILLLMLFGVASDTVEGKTIYRSLVKTFFKSGRERAARISQLTRRGRQD</sequence>
<evidence type="ECO:0000313" key="3">
    <source>
        <dbReference type="EMBL" id="KAJ5204496.1"/>
    </source>
</evidence>
<dbReference type="GO" id="GO:0000287">
    <property type="term" value="F:magnesium ion binding"/>
    <property type="evidence" value="ECO:0007669"/>
    <property type="project" value="TreeGrafter"/>
</dbReference>
<name>A0A9W9MND9_9EURO</name>
<dbReference type="GO" id="GO:0005886">
    <property type="term" value="C:plasma membrane"/>
    <property type="evidence" value="ECO:0007669"/>
    <property type="project" value="UniProtKB-SubCell"/>
</dbReference>
<evidence type="ECO:0000313" key="4">
    <source>
        <dbReference type="Proteomes" id="UP001150904"/>
    </source>
</evidence>
<organism evidence="3 4">
    <name type="scientific">Penicillium cinerascens</name>
    <dbReference type="NCBI Taxonomy" id="70096"/>
    <lineage>
        <taxon>Eukaryota</taxon>
        <taxon>Fungi</taxon>
        <taxon>Dikarya</taxon>
        <taxon>Ascomycota</taxon>
        <taxon>Pezizomycotina</taxon>
        <taxon>Eurotiomycetes</taxon>
        <taxon>Eurotiomycetidae</taxon>
        <taxon>Eurotiales</taxon>
        <taxon>Aspergillaceae</taxon>
        <taxon>Penicillium</taxon>
    </lineage>
</organism>
<keyword evidence="2" id="KW-0472">Membrane</keyword>
<keyword evidence="2" id="KW-0812">Transmembrane</keyword>
<dbReference type="OrthoDB" id="5430812at2759"/>
<protein>
    <recommendedName>
        <fullName evidence="5">ADP-ribosylation factor</fullName>
    </recommendedName>
</protein>
<keyword evidence="4" id="KW-1185">Reference proteome</keyword>